<dbReference type="SMART" id="SM00066">
    <property type="entry name" value="GAL4"/>
    <property type="match status" value="1"/>
</dbReference>
<name>A0A6A6Q880_9PEZI</name>
<dbReference type="InterPro" id="IPR053187">
    <property type="entry name" value="Notoamide_regulator"/>
</dbReference>
<organism evidence="3 4">
    <name type="scientific">Lophium mytilinum</name>
    <dbReference type="NCBI Taxonomy" id="390894"/>
    <lineage>
        <taxon>Eukaryota</taxon>
        <taxon>Fungi</taxon>
        <taxon>Dikarya</taxon>
        <taxon>Ascomycota</taxon>
        <taxon>Pezizomycotina</taxon>
        <taxon>Dothideomycetes</taxon>
        <taxon>Pleosporomycetidae</taxon>
        <taxon>Mytilinidiales</taxon>
        <taxon>Mytilinidiaceae</taxon>
        <taxon>Lophium</taxon>
    </lineage>
</organism>
<sequence length="159" mass="17213">MPPRTVKLILQGHNDAATLNAAAAPKTESKHPKPAVVSGRVAKHPKKAQVTIACGCCRQSKAKCTGARPVCARCLKSDLVCTYSGNVGETREGALKRQLAEANEKIRLLESGPGAKMERMWPYFKSLTSTDHSITVMLATSFEDFVEMIEAAKALKEVM</sequence>
<dbReference type="GO" id="GO:0008270">
    <property type="term" value="F:zinc ion binding"/>
    <property type="evidence" value="ECO:0007669"/>
    <property type="project" value="InterPro"/>
</dbReference>
<reference evidence="3" key="1">
    <citation type="journal article" date="2020" name="Stud. Mycol.">
        <title>101 Dothideomycetes genomes: a test case for predicting lifestyles and emergence of pathogens.</title>
        <authorList>
            <person name="Haridas S."/>
            <person name="Albert R."/>
            <person name="Binder M."/>
            <person name="Bloem J."/>
            <person name="Labutti K."/>
            <person name="Salamov A."/>
            <person name="Andreopoulos B."/>
            <person name="Baker S."/>
            <person name="Barry K."/>
            <person name="Bills G."/>
            <person name="Bluhm B."/>
            <person name="Cannon C."/>
            <person name="Castanera R."/>
            <person name="Culley D."/>
            <person name="Daum C."/>
            <person name="Ezra D."/>
            <person name="Gonzalez J."/>
            <person name="Henrissat B."/>
            <person name="Kuo A."/>
            <person name="Liang C."/>
            <person name="Lipzen A."/>
            <person name="Lutzoni F."/>
            <person name="Magnuson J."/>
            <person name="Mondo S."/>
            <person name="Nolan M."/>
            <person name="Ohm R."/>
            <person name="Pangilinan J."/>
            <person name="Park H.-J."/>
            <person name="Ramirez L."/>
            <person name="Alfaro M."/>
            <person name="Sun H."/>
            <person name="Tritt A."/>
            <person name="Yoshinaga Y."/>
            <person name="Zwiers L.-H."/>
            <person name="Turgeon B."/>
            <person name="Goodwin S."/>
            <person name="Spatafora J."/>
            <person name="Crous P."/>
            <person name="Grigoriev I."/>
        </authorList>
    </citation>
    <scope>NUCLEOTIDE SEQUENCE</scope>
    <source>
        <strain evidence="3">CBS 269.34</strain>
    </source>
</reference>
<dbReference type="InterPro" id="IPR036864">
    <property type="entry name" value="Zn2-C6_fun-type_DNA-bd_sf"/>
</dbReference>
<protein>
    <recommendedName>
        <fullName evidence="2">Zn(2)-C6 fungal-type domain-containing protein</fullName>
    </recommendedName>
</protein>
<evidence type="ECO:0000313" key="3">
    <source>
        <dbReference type="EMBL" id="KAF2488590.1"/>
    </source>
</evidence>
<dbReference type="EMBL" id="MU004202">
    <property type="protein sequence ID" value="KAF2488590.1"/>
    <property type="molecule type" value="Genomic_DNA"/>
</dbReference>
<dbReference type="PROSITE" id="PS50048">
    <property type="entry name" value="ZN2_CY6_FUNGAL_2"/>
    <property type="match status" value="1"/>
</dbReference>
<evidence type="ECO:0000259" key="2">
    <source>
        <dbReference type="PROSITE" id="PS50048"/>
    </source>
</evidence>
<dbReference type="Proteomes" id="UP000799750">
    <property type="component" value="Unassembled WGS sequence"/>
</dbReference>
<gene>
    <name evidence="3" type="ORF">BU16DRAFT_532100</name>
</gene>
<proteinExistence type="predicted"/>
<keyword evidence="1" id="KW-0539">Nucleus</keyword>
<evidence type="ECO:0000256" key="1">
    <source>
        <dbReference type="ARBA" id="ARBA00023242"/>
    </source>
</evidence>
<dbReference type="InterPro" id="IPR001138">
    <property type="entry name" value="Zn2Cys6_DnaBD"/>
</dbReference>
<keyword evidence="4" id="KW-1185">Reference proteome</keyword>
<dbReference type="PROSITE" id="PS00463">
    <property type="entry name" value="ZN2_CY6_FUNGAL_1"/>
    <property type="match status" value="1"/>
</dbReference>
<dbReference type="CDD" id="cd00067">
    <property type="entry name" value="GAL4"/>
    <property type="match status" value="1"/>
</dbReference>
<dbReference type="AlphaFoldDB" id="A0A6A6Q880"/>
<dbReference type="Gene3D" id="4.10.240.10">
    <property type="entry name" value="Zn(2)-C6 fungal-type DNA-binding domain"/>
    <property type="match status" value="1"/>
</dbReference>
<dbReference type="PANTHER" id="PTHR47256">
    <property type="entry name" value="ZN(II)2CYS6 TRANSCRIPTION FACTOR (EUROFUNG)-RELATED"/>
    <property type="match status" value="1"/>
</dbReference>
<dbReference type="Pfam" id="PF00172">
    <property type="entry name" value="Zn_clus"/>
    <property type="match status" value="1"/>
</dbReference>
<dbReference type="PANTHER" id="PTHR47256:SF1">
    <property type="entry name" value="ZN(II)2CYS6 TRANSCRIPTION FACTOR (EUROFUNG)"/>
    <property type="match status" value="1"/>
</dbReference>
<dbReference type="OrthoDB" id="10261408at2759"/>
<dbReference type="GO" id="GO:0000981">
    <property type="term" value="F:DNA-binding transcription factor activity, RNA polymerase II-specific"/>
    <property type="evidence" value="ECO:0007669"/>
    <property type="project" value="InterPro"/>
</dbReference>
<dbReference type="SUPFAM" id="SSF57701">
    <property type="entry name" value="Zn2/Cys6 DNA-binding domain"/>
    <property type="match status" value="1"/>
</dbReference>
<evidence type="ECO:0000313" key="4">
    <source>
        <dbReference type="Proteomes" id="UP000799750"/>
    </source>
</evidence>
<accession>A0A6A6Q880</accession>
<feature type="domain" description="Zn(2)-C6 fungal-type" evidence="2">
    <location>
        <begin position="53"/>
        <end position="83"/>
    </location>
</feature>